<dbReference type="EMBL" id="RFFJ01000309">
    <property type="protein sequence ID" value="RMI27897.1"/>
    <property type="molecule type" value="Genomic_DNA"/>
</dbReference>
<evidence type="ECO:0000313" key="2">
    <source>
        <dbReference type="EMBL" id="RMI27897.1"/>
    </source>
</evidence>
<comment type="caution">
    <text evidence="2">The sequence shown here is derived from an EMBL/GenBank/DDBJ whole genome shotgun (WGS) entry which is preliminary data.</text>
</comment>
<feature type="region of interest" description="Disordered" evidence="1">
    <location>
        <begin position="95"/>
        <end position="118"/>
    </location>
</feature>
<evidence type="ECO:0000313" key="3">
    <source>
        <dbReference type="Proteomes" id="UP000278673"/>
    </source>
</evidence>
<organism evidence="2 3">
    <name type="scientific">Streptomyces triticirhizae</name>
    <dbReference type="NCBI Taxonomy" id="2483353"/>
    <lineage>
        <taxon>Bacteria</taxon>
        <taxon>Bacillati</taxon>
        <taxon>Actinomycetota</taxon>
        <taxon>Actinomycetes</taxon>
        <taxon>Kitasatosporales</taxon>
        <taxon>Streptomycetaceae</taxon>
        <taxon>Streptomyces</taxon>
    </lineage>
</organism>
<name>A0A3M2KQH1_9ACTN</name>
<keyword evidence="3" id="KW-1185">Reference proteome</keyword>
<accession>A0A3M2KQH1</accession>
<reference evidence="2 3" key="1">
    <citation type="submission" date="2018-10" db="EMBL/GenBank/DDBJ databases">
        <title>Isolation, diversity and antifungal activity of actinobacteria from wheat.</title>
        <authorList>
            <person name="Han C."/>
        </authorList>
    </citation>
    <scope>NUCLEOTIDE SEQUENCE [LARGE SCALE GENOMIC DNA]</scope>
    <source>
        <strain evidence="2 3">NEAU-YY642</strain>
    </source>
</reference>
<protein>
    <submittedName>
        <fullName evidence="2">Uncharacterized protein</fullName>
    </submittedName>
</protein>
<dbReference type="AlphaFoldDB" id="A0A3M2KQH1"/>
<evidence type="ECO:0000256" key="1">
    <source>
        <dbReference type="SAM" id="MobiDB-lite"/>
    </source>
</evidence>
<dbReference type="Proteomes" id="UP000278673">
    <property type="component" value="Unassembled WGS sequence"/>
</dbReference>
<proteinExistence type="predicted"/>
<sequence length="118" mass="11788">MILPVPTHCPESPRRRLIGSLKASERAGPSGRQLARTVTEVPGPPEAGEMVSGATLSQAGLASSSTARPSWGTASEISVTSSAVTWAGSCSCAMAGPDRPRERATVTAASASGLVGGA</sequence>
<gene>
    <name evidence="2" type="ORF">EBN88_28760</name>
</gene>